<comment type="caution">
    <text evidence="1">The sequence shown here is derived from an EMBL/GenBank/DDBJ whole genome shotgun (WGS) entry which is preliminary data.</text>
</comment>
<accession>A0A2K0UKR8</accession>
<name>A0A2K0UKR8_TRIHA</name>
<protein>
    <submittedName>
        <fullName evidence="1">Uncharacterized protein</fullName>
    </submittedName>
</protein>
<dbReference type="AlphaFoldDB" id="A0A2K0UKR8"/>
<dbReference type="EMBL" id="MTYI01000021">
    <property type="protein sequence ID" value="PNP58367.1"/>
    <property type="molecule type" value="Genomic_DNA"/>
</dbReference>
<sequence length="64" mass="6969">MASRMKIQRMIHEEGSGVNFGAHISNVDLENASETDMAALVEAFYKFQVLGAEKPKAFVTASPP</sequence>
<dbReference type="Proteomes" id="UP000236290">
    <property type="component" value="Unassembled WGS sequence"/>
</dbReference>
<evidence type="ECO:0000313" key="2">
    <source>
        <dbReference type="Proteomes" id="UP000236290"/>
    </source>
</evidence>
<proteinExistence type="predicted"/>
<gene>
    <name evidence="1" type="ORF">THARTR1_01882</name>
</gene>
<organism evidence="1 2">
    <name type="scientific">Trichoderma harzianum</name>
    <name type="common">Hypocrea lixii</name>
    <dbReference type="NCBI Taxonomy" id="5544"/>
    <lineage>
        <taxon>Eukaryota</taxon>
        <taxon>Fungi</taxon>
        <taxon>Dikarya</taxon>
        <taxon>Ascomycota</taxon>
        <taxon>Pezizomycotina</taxon>
        <taxon>Sordariomycetes</taxon>
        <taxon>Hypocreomycetidae</taxon>
        <taxon>Hypocreales</taxon>
        <taxon>Hypocreaceae</taxon>
        <taxon>Trichoderma</taxon>
    </lineage>
</organism>
<reference evidence="1 2" key="1">
    <citation type="submission" date="2017-02" db="EMBL/GenBank/DDBJ databases">
        <title>Genomes of Trichoderma spp. with biocontrol activity.</title>
        <authorList>
            <person name="Gardiner D."/>
            <person name="Kazan K."/>
            <person name="Vos C."/>
            <person name="Harvey P."/>
        </authorList>
    </citation>
    <scope>NUCLEOTIDE SEQUENCE [LARGE SCALE GENOMIC DNA]</scope>
    <source>
        <strain evidence="1 2">Tr1</strain>
    </source>
</reference>
<evidence type="ECO:0000313" key="1">
    <source>
        <dbReference type="EMBL" id="PNP58367.1"/>
    </source>
</evidence>